<reference evidence="2" key="1">
    <citation type="submission" date="2021-03" db="EMBL/GenBank/DDBJ databases">
        <title>Genomic Encyclopedia of Type Strains, Phase IV (KMG-IV): sequencing the most valuable type-strain genomes for metagenomic binning, comparative biology and taxonomic classification.</title>
        <authorList>
            <person name="Goeker M."/>
        </authorList>
    </citation>
    <scope>NUCLEOTIDE SEQUENCE</scope>
    <source>
        <strain evidence="2">DSM 23564</strain>
    </source>
</reference>
<dbReference type="SUPFAM" id="SSF46785">
    <property type="entry name" value="Winged helix' DNA-binding domain"/>
    <property type="match status" value="1"/>
</dbReference>
<protein>
    <submittedName>
        <fullName evidence="2">DNA-binding transcriptional regulator GbsR (MarR family)</fullName>
    </submittedName>
</protein>
<dbReference type="RefSeq" id="WP_209482529.1">
    <property type="nucleotide sequence ID" value="NZ_JAGGKQ010000001.1"/>
</dbReference>
<keyword evidence="2" id="KW-0238">DNA-binding</keyword>
<dbReference type="OrthoDB" id="351033at2157"/>
<sequence length="128" mass="14338">MDTLISKHYDALTAGEIAEYTGISESTFTRNKDELLDLEMVEEIDGESGATRYTINEDNEVVKTLVRFHIDLSEHAERILDTTSSDRRDLVATLAQQSLKRTADSSADERDDARDLSPEVVSRVRSSS</sequence>
<dbReference type="Proteomes" id="UP000823588">
    <property type="component" value="Unassembled WGS sequence"/>
</dbReference>
<proteinExistence type="predicted"/>
<keyword evidence="3" id="KW-1185">Reference proteome</keyword>
<dbReference type="AlphaFoldDB" id="A0A8T4G9Q6"/>
<dbReference type="Gene3D" id="1.10.10.10">
    <property type="entry name" value="Winged helix-like DNA-binding domain superfamily/Winged helix DNA-binding domain"/>
    <property type="match status" value="1"/>
</dbReference>
<dbReference type="InterPro" id="IPR036390">
    <property type="entry name" value="WH_DNA-bd_sf"/>
</dbReference>
<gene>
    <name evidence="2" type="ORF">J2751_000131</name>
</gene>
<accession>A0A8T4G9Q6</accession>
<dbReference type="InterPro" id="IPR036388">
    <property type="entry name" value="WH-like_DNA-bd_sf"/>
</dbReference>
<evidence type="ECO:0000313" key="3">
    <source>
        <dbReference type="Proteomes" id="UP000823588"/>
    </source>
</evidence>
<evidence type="ECO:0000313" key="2">
    <source>
        <dbReference type="EMBL" id="MBP1921148.1"/>
    </source>
</evidence>
<evidence type="ECO:0000256" key="1">
    <source>
        <dbReference type="SAM" id="MobiDB-lite"/>
    </source>
</evidence>
<dbReference type="GO" id="GO:0003677">
    <property type="term" value="F:DNA binding"/>
    <property type="evidence" value="ECO:0007669"/>
    <property type="project" value="UniProtKB-KW"/>
</dbReference>
<feature type="region of interest" description="Disordered" evidence="1">
    <location>
        <begin position="98"/>
        <end position="128"/>
    </location>
</feature>
<organism evidence="2 3">
    <name type="scientific">Halorubrum alkaliphilum</name>
    <dbReference type="NCBI Taxonomy" id="261290"/>
    <lineage>
        <taxon>Archaea</taxon>
        <taxon>Methanobacteriati</taxon>
        <taxon>Methanobacteriota</taxon>
        <taxon>Stenosarchaea group</taxon>
        <taxon>Halobacteria</taxon>
        <taxon>Halobacteriales</taxon>
        <taxon>Haloferacaceae</taxon>
        <taxon>Halorubrum</taxon>
    </lineage>
</organism>
<name>A0A8T4G9Q6_9EURY</name>
<dbReference type="EMBL" id="JAGGKQ010000001">
    <property type="protein sequence ID" value="MBP1921148.1"/>
    <property type="molecule type" value="Genomic_DNA"/>
</dbReference>
<feature type="compositionally biased region" description="Basic and acidic residues" evidence="1">
    <location>
        <begin position="101"/>
        <end position="117"/>
    </location>
</feature>
<comment type="caution">
    <text evidence="2">The sequence shown here is derived from an EMBL/GenBank/DDBJ whole genome shotgun (WGS) entry which is preliminary data.</text>
</comment>